<dbReference type="EnsemblMetazoa" id="MESCA007368-RA">
    <property type="protein sequence ID" value="MESCA007368-PA"/>
    <property type="gene ID" value="MESCA007368"/>
</dbReference>
<evidence type="ECO:0000313" key="2">
    <source>
        <dbReference type="Proteomes" id="UP000015102"/>
    </source>
</evidence>
<dbReference type="EMBL" id="CAQQ02188040">
    <property type="status" value="NOT_ANNOTATED_CDS"/>
    <property type="molecule type" value="Genomic_DNA"/>
</dbReference>
<sequence length="86" mass="10070">MIPRYLSSAKVNFTPHVLENVINNEERATVESRDRMVFTYHRAHGRFEFLSCRHVISMYFTKKGNYPQPQKKKCVAGVSSRPVRLL</sequence>
<evidence type="ECO:0000313" key="1">
    <source>
        <dbReference type="EnsemblMetazoa" id="MESCA007368-PA"/>
    </source>
</evidence>
<protein>
    <submittedName>
        <fullName evidence="1">Uncharacterized protein</fullName>
    </submittedName>
</protein>
<dbReference type="Proteomes" id="UP000015102">
    <property type="component" value="Unassembled WGS sequence"/>
</dbReference>
<reference evidence="1" key="2">
    <citation type="submission" date="2015-06" db="UniProtKB">
        <authorList>
            <consortium name="EnsemblMetazoa"/>
        </authorList>
    </citation>
    <scope>IDENTIFICATION</scope>
</reference>
<reference evidence="2" key="1">
    <citation type="submission" date="2013-02" db="EMBL/GenBank/DDBJ databases">
        <authorList>
            <person name="Hughes D."/>
        </authorList>
    </citation>
    <scope>NUCLEOTIDE SEQUENCE</scope>
    <source>
        <strain>Durham</strain>
        <strain evidence="2">NC isolate 2 -- Noor lab</strain>
    </source>
</reference>
<organism evidence="1 2">
    <name type="scientific">Megaselia scalaris</name>
    <name type="common">Humpbacked fly</name>
    <name type="synonym">Phora scalaris</name>
    <dbReference type="NCBI Taxonomy" id="36166"/>
    <lineage>
        <taxon>Eukaryota</taxon>
        <taxon>Metazoa</taxon>
        <taxon>Ecdysozoa</taxon>
        <taxon>Arthropoda</taxon>
        <taxon>Hexapoda</taxon>
        <taxon>Insecta</taxon>
        <taxon>Pterygota</taxon>
        <taxon>Neoptera</taxon>
        <taxon>Endopterygota</taxon>
        <taxon>Diptera</taxon>
        <taxon>Brachycera</taxon>
        <taxon>Muscomorpha</taxon>
        <taxon>Platypezoidea</taxon>
        <taxon>Phoridae</taxon>
        <taxon>Megaseliini</taxon>
        <taxon>Megaselia</taxon>
    </lineage>
</organism>
<accession>T1GUF6</accession>
<dbReference type="EMBL" id="CAQQ02188041">
    <property type="status" value="NOT_ANNOTATED_CDS"/>
    <property type="molecule type" value="Genomic_DNA"/>
</dbReference>
<name>T1GUF6_MEGSC</name>
<dbReference type="AlphaFoldDB" id="T1GUF6"/>
<dbReference type="HOGENOM" id="CLU_2500498_0_0_1"/>
<keyword evidence="2" id="KW-1185">Reference proteome</keyword>
<proteinExistence type="predicted"/>